<reference evidence="1" key="1">
    <citation type="journal article" date="2015" name="Nature">
        <title>Complex archaea that bridge the gap between prokaryotes and eukaryotes.</title>
        <authorList>
            <person name="Spang A."/>
            <person name="Saw J.H."/>
            <person name="Jorgensen S.L."/>
            <person name="Zaremba-Niedzwiedzka K."/>
            <person name="Martijn J."/>
            <person name="Lind A.E."/>
            <person name="van Eijk R."/>
            <person name="Schleper C."/>
            <person name="Guy L."/>
            <person name="Ettema T.J."/>
        </authorList>
    </citation>
    <scope>NUCLEOTIDE SEQUENCE</scope>
</reference>
<gene>
    <name evidence="1" type="ORF">LCGC14_1434780</name>
</gene>
<evidence type="ECO:0000313" key="1">
    <source>
        <dbReference type="EMBL" id="KKM71026.1"/>
    </source>
</evidence>
<comment type="caution">
    <text evidence="1">The sequence shown here is derived from an EMBL/GenBank/DDBJ whole genome shotgun (WGS) entry which is preliminary data.</text>
</comment>
<name>A0A0F9K8R1_9ZZZZ</name>
<protein>
    <submittedName>
        <fullName evidence="1">Uncharacterized protein</fullName>
    </submittedName>
</protein>
<proteinExistence type="predicted"/>
<organism evidence="1">
    <name type="scientific">marine sediment metagenome</name>
    <dbReference type="NCBI Taxonomy" id="412755"/>
    <lineage>
        <taxon>unclassified sequences</taxon>
        <taxon>metagenomes</taxon>
        <taxon>ecological metagenomes</taxon>
    </lineage>
</organism>
<sequence length="44" mass="5469">MRREIIWTLKHLRSLLNSYVRDVESFHKHPEDIAKIYSYMTNNY</sequence>
<accession>A0A0F9K8R1</accession>
<dbReference type="AlphaFoldDB" id="A0A0F9K8R1"/>
<dbReference type="EMBL" id="LAZR01009710">
    <property type="protein sequence ID" value="KKM71026.1"/>
    <property type="molecule type" value="Genomic_DNA"/>
</dbReference>